<feature type="binding site" evidence="6">
    <location>
        <position position="239"/>
    </location>
    <ligand>
        <name>Zn(2+)</name>
        <dbReference type="ChEBI" id="CHEBI:29105"/>
    </ligand>
</feature>
<dbReference type="Gene3D" id="3.20.20.330">
    <property type="entry name" value="Homocysteine-binding-like domain"/>
    <property type="match status" value="1"/>
</dbReference>
<accession>A0AA85K3W0</accession>
<reference evidence="8" key="1">
    <citation type="submission" date="2022-06" db="EMBL/GenBank/DDBJ databases">
        <authorList>
            <person name="Berger JAMES D."/>
            <person name="Berger JAMES D."/>
        </authorList>
    </citation>
    <scope>NUCLEOTIDE SEQUENCE [LARGE SCALE GENOMIC DNA]</scope>
</reference>
<dbReference type="WBParaSite" id="TREG1_71270.2">
    <property type="protein sequence ID" value="TREG1_71270.2"/>
    <property type="gene ID" value="TREG1_71270"/>
</dbReference>
<sequence>MSNATNQRISQWLTEVRVLDGGFGTECQKRSHLQIHGHLAWSSRLLKEDPELVVEIHKSFLRAGCDVISTNTYQASPTTLVQALNISRSEAENLMHTAVILAKRACEEEKHSDNPSEFQRKLPVLIAGSLGPYGACIADGSEYSGSYADKVTFEELVEFHLSRATILIQSGVDFIAWETVPLLIEVSAICEVMRRLPSAYCWISVSSPDGKTTSGGDLLVSVAQEAEKCDQVFGIGVNCNIPHNHIGEALANLSLHKSIDPGSTSNKLLLFYANDGSHWVRDDNDDGKSAYFTCHSQYNDESWLQSTIRWAKRREVHNSDHLHQSRENNHTLAQWVGGCCNVGPDCIKQLAKWMKPDEFNDL</sequence>
<dbReference type="PANTHER" id="PTHR46015:SF1">
    <property type="entry name" value="HOMOCYSTEINE S-METHYLTRANSFERASE-LIKE ISOFORM 1"/>
    <property type="match status" value="1"/>
</dbReference>
<protein>
    <submittedName>
        <fullName evidence="9">Hcy-binding domain-containing protein</fullName>
    </submittedName>
</protein>
<keyword evidence="4 6" id="KW-0862">Zinc</keyword>
<reference evidence="9" key="2">
    <citation type="submission" date="2023-11" db="UniProtKB">
        <authorList>
            <consortium name="WormBaseParasite"/>
        </authorList>
    </citation>
    <scope>IDENTIFICATION</scope>
</reference>
<dbReference type="GO" id="GO:0008898">
    <property type="term" value="F:S-adenosylmethionine-homocysteine S-methyltransferase activity"/>
    <property type="evidence" value="ECO:0007669"/>
    <property type="project" value="TreeGrafter"/>
</dbReference>
<keyword evidence="2 6" id="KW-0808">Transferase</keyword>
<evidence type="ECO:0000256" key="1">
    <source>
        <dbReference type="ARBA" id="ARBA00022603"/>
    </source>
</evidence>
<dbReference type="GO" id="GO:0033528">
    <property type="term" value="P:S-methylmethionine cycle"/>
    <property type="evidence" value="ECO:0007669"/>
    <property type="project" value="TreeGrafter"/>
</dbReference>
<dbReference type="Proteomes" id="UP000050795">
    <property type="component" value="Unassembled WGS sequence"/>
</dbReference>
<evidence type="ECO:0000256" key="2">
    <source>
        <dbReference type="ARBA" id="ARBA00022679"/>
    </source>
</evidence>
<dbReference type="GO" id="GO:0032259">
    <property type="term" value="P:methylation"/>
    <property type="evidence" value="ECO:0007669"/>
    <property type="project" value="UniProtKB-KW"/>
</dbReference>
<dbReference type="InterPro" id="IPR017226">
    <property type="entry name" value="BHMT-like"/>
</dbReference>
<dbReference type="PIRSF" id="PIRSF037505">
    <property type="entry name" value="Betaine_HMT"/>
    <property type="match status" value="1"/>
</dbReference>
<comment type="pathway">
    <text evidence="5">Amino-acid biosynthesis; L-methionine biosynthesis via de novo pathway.</text>
</comment>
<dbReference type="GO" id="GO:0008270">
    <property type="term" value="F:zinc ion binding"/>
    <property type="evidence" value="ECO:0007669"/>
    <property type="project" value="InterPro"/>
</dbReference>
<dbReference type="InterPro" id="IPR036589">
    <property type="entry name" value="HCY_dom_sf"/>
</dbReference>
<keyword evidence="8" id="KW-1185">Reference proteome</keyword>
<evidence type="ECO:0000313" key="9">
    <source>
        <dbReference type="WBParaSite" id="TREG1_71270.2"/>
    </source>
</evidence>
<dbReference type="PANTHER" id="PTHR46015">
    <property type="entry name" value="ZGC:172121"/>
    <property type="match status" value="1"/>
</dbReference>
<comment type="cofactor">
    <cofactor evidence="6">
        <name>Zn(2+)</name>
        <dbReference type="ChEBI" id="CHEBI:29105"/>
    </cofactor>
</comment>
<dbReference type="PROSITE" id="PS50970">
    <property type="entry name" value="HCY"/>
    <property type="match status" value="1"/>
</dbReference>
<name>A0AA85K3W0_TRIRE</name>
<dbReference type="AlphaFoldDB" id="A0AA85K3W0"/>
<keyword evidence="3 6" id="KW-0479">Metal-binding</keyword>
<feature type="binding site" evidence="6">
    <location>
        <position position="340"/>
    </location>
    <ligand>
        <name>Zn(2+)</name>
        <dbReference type="ChEBI" id="CHEBI:29105"/>
    </ligand>
</feature>
<evidence type="ECO:0000313" key="8">
    <source>
        <dbReference type="Proteomes" id="UP000050795"/>
    </source>
</evidence>
<dbReference type="SUPFAM" id="SSF82282">
    <property type="entry name" value="Homocysteine S-methyltransferase"/>
    <property type="match status" value="1"/>
</dbReference>
<dbReference type="InterPro" id="IPR051486">
    <property type="entry name" value="Hcy_S-methyltransferase"/>
</dbReference>
<dbReference type="GO" id="GO:0009086">
    <property type="term" value="P:methionine biosynthetic process"/>
    <property type="evidence" value="ECO:0007669"/>
    <property type="project" value="InterPro"/>
</dbReference>
<evidence type="ECO:0000259" key="7">
    <source>
        <dbReference type="PROSITE" id="PS50970"/>
    </source>
</evidence>
<feature type="domain" description="Hcy-binding" evidence="7">
    <location>
        <begin position="5"/>
        <end position="354"/>
    </location>
</feature>
<feature type="binding site" evidence="6">
    <location>
        <position position="339"/>
    </location>
    <ligand>
        <name>Zn(2+)</name>
        <dbReference type="ChEBI" id="CHEBI:29105"/>
    </ligand>
</feature>
<proteinExistence type="predicted"/>
<evidence type="ECO:0000256" key="5">
    <source>
        <dbReference type="ARBA" id="ARBA00034478"/>
    </source>
</evidence>
<evidence type="ECO:0000256" key="4">
    <source>
        <dbReference type="ARBA" id="ARBA00022833"/>
    </source>
</evidence>
<keyword evidence="1 6" id="KW-0489">Methyltransferase</keyword>
<dbReference type="Pfam" id="PF02574">
    <property type="entry name" value="S-methyl_trans"/>
    <property type="match status" value="1"/>
</dbReference>
<evidence type="ECO:0000256" key="6">
    <source>
        <dbReference type="PROSITE-ProRule" id="PRU00333"/>
    </source>
</evidence>
<dbReference type="InterPro" id="IPR003726">
    <property type="entry name" value="HCY_dom"/>
</dbReference>
<evidence type="ECO:0000256" key="3">
    <source>
        <dbReference type="ARBA" id="ARBA00022723"/>
    </source>
</evidence>
<organism evidence="8 9">
    <name type="scientific">Trichobilharzia regenti</name>
    <name type="common">Nasal bird schistosome</name>
    <dbReference type="NCBI Taxonomy" id="157069"/>
    <lineage>
        <taxon>Eukaryota</taxon>
        <taxon>Metazoa</taxon>
        <taxon>Spiralia</taxon>
        <taxon>Lophotrochozoa</taxon>
        <taxon>Platyhelminthes</taxon>
        <taxon>Trematoda</taxon>
        <taxon>Digenea</taxon>
        <taxon>Strigeidida</taxon>
        <taxon>Schistosomatoidea</taxon>
        <taxon>Schistosomatidae</taxon>
        <taxon>Trichobilharzia</taxon>
    </lineage>
</organism>